<dbReference type="GO" id="GO:0016020">
    <property type="term" value="C:membrane"/>
    <property type="evidence" value="ECO:0007669"/>
    <property type="project" value="UniProtKB-SubCell"/>
</dbReference>
<feature type="compositionally biased region" description="Acidic residues" evidence="10">
    <location>
        <begin position="230"/>
        <end position="245"/>
    </location>
</feature>
<protein>
    <recommendedName>
        <fullName evidence="9">ABC multidrug transporter MDR2</fullName>
    </recommendedName>
</protein>
<feature type="domain" description="ABC transmembrane type-1" evidence="13">
    <location>
        <begin position="292"/>
        <end position="573"/>
    </location>
</feature>
<evidence type="ECO:0000256" key="8">
    <source>
        <dbReference type="ARBA" id="ARBA00024363"/>
    </source>
</evidence>
<evidence type="ECO:0000313" key="15">
    <source>
        <dbReference type="Proteomes" id="UP000038010"/>
    </source>
</evidence>
<dbReference type="PANTHER" id="PTHR43394">
    <property type="entry name" value="ATP-DEPENDENT PERMEASE MDL1, MITOCHONDRIAL"/>
    <property type="match status" value="1"/>
</dbReference>
<dbReference type="AlphaFoldDB" id="A0A0N1H5R4"/>
<evidence type="ECO:0000256" key="4">
    <source>
        <dbReference type="ARBA" id="ARBA00022741"/>
    </source>
</evidence>
<dbReference type="InterPro" id="IPR036640">
    <property type="entry name" value="ABC1_TM_sf"/>
</dbReference>
<evidence type="ECO:0000256" key="6">
    <source>
        <dbReference type="ARBA" id="ARBA00022989"/>
    </source>
</evidence>
<feature type="transmembrane region" description="Helical" evidence="11">
    <location>
        <begin position="12"/>
        <end position="29"/>
    </location>
</feature>
<dbReference type="PROSITE" id="PS50929">
    <property type="entry name" value="ABC_TM1F"/>
    <property type="match status" value="1"/>
</dbReference>
<keyword evidence="2" id="KW-0813">Transport</keyword>
<dbReference type="InterPro" id="IPR011527">
    <property type="entry name" value="ABC1_TM_dom"/>
</dbReference>
<dbReference type="InterPro" id="IPR027417">
    <property type="entry name" value="P-loop_NTPase"/>
</dbReference>
<feature type="transmembrane region" description="Helical" evidence="11">
    <location>
        <begin position="328"/>
        <end position="351"/>
    </location>
</feature>
<feature type="transmembrane region" description="Helical" evidence="11">
    <location>
        <begin position="519"/>
        <end position="538"/>
    </location>
</feature>
<dbReference type="FunFam" id="3.40.50.300:FF:000287">
    <property type="entry name" value="Multidrug ABC transporter ATP-binding protein"/>
    <property type="match status" value="1"/>
</dbReference>
<dbReference type="PROSITE" id="PS00211">
    <property type="entry name" value="ABC_TRANSPORTER_1"/>
    <property type="match status" value="1"/>
</dbReference>
<dbReference type="GO" id="GO:0015421">
    <property type="term" value="F:ABC-type oligopeptide transporter activity"/>
    <property type="evidence" value="ECO:0007669"/>
    <property type="project" value="TreeGrafter"/>
</dbReference>
<dbReference type="SMART" id="SM00382">
    <property type="entry name" value="AAA"/>
    <property type="match status" value="1"/>
</dbReference>
<feature type="region of interest" description="Disordered" evidence="10">
    <location>
        <begin position="219"/>
        <end position="260"/>
    </location>
</feature>
<gene>
    <name evidence="14" type="ORF">AB675_7932</name>
</gene>
<dbReference type="GO" id="GO:0005524">
    <property type="term" value="F:ATP binding"/>
    <property type="evidence" value="ECO:0007669"/>
    <property type="project" value="UniProtKB-KW"/>
</dbReference>
<dbReference type="PROSITE" id="PS50893">
    <property type="entry name" value="ABC_TRANSPORTER_2"/>
    <property type="match status" value="1"/>
</dbReference>
<dbReference type="EMBL" id="LFJN01000010">
    <property type="protein sequence ID" value="KPI41155.1"/>
    <property type="molecule type" value="Genomic_DNA"/>
</dbReference>
<dbReference type="Pfam" id="PF00005">
    <property type="entry name" value="ABC_tran"/>
    <property type="match status" value="1"/>
</dbReference>
<dbReference type="VEuPathDB" id="FungiDB:AB675_7932"/>
<evidence type="ECO:0000259" key="12">
    <source>
        <dbReference type="PROSITE" id="PS50893"/>
    </source>
</evidence>
<feature type="transmembrane region" description="Helical" evidence="11">
    <location>
        <begin position="80"/>
        <end position="98"/>
    </location>
</feature>
<dbReference type="OrthoDB" id="6500128at2759"/>
<dbReference type="GO" id="GO:0016887">
    <property type="term" value="F:ATP hydrolysis activity"/>
    <property type="evidence" value="ECO:0007669"/>
    <property type="project" value="InterPro"/>
</dbReference>
<keyword evidence="4" id="KW-0547">Nucleotide-binding</keyword>
<feature type="transmembrane region" description="Helical" evidence="11">
    <location>
        <begin position="41"/>
        <end position="60"/>
    </location>
</feature>
<dbReference type="GeneID" id="28740218"/>
<comment type="caution">
    <text evidence="14">The sequence shown here is derived from an EMBL/GenBank/DDBJ whole genome shotgun (WGS) entry which is preliminary data.</text>
</comment>
<dbReference type="Proteomes" id="UP000038010">
    <property type="component" value="Unassembled WGS sequence"/>
</dbReference>
<feature type="transmembrane region" description="Helical" evidence="11">
    <location>
        <begin position="429"/>
        <end position="449"/>
    </location>
</feature>
<evidence type="ECO:0000256" key="10">
    <source>
        <dbReference type="SAM" id="MobiDB-lite"/>
    </source>
</evidence>
<feature type="transmembrane region" description="Helical" evidence="11">
    <location>
        <begin position="182"/>
        <end position="205"/>
    </location>
</feature>
<sequence length="934" mass="103498">MYAYSESTLNSFILLYYLITSIVALIRRPKDRKGLGIRSQRFLLSTTCVTVATCLVVSIVDAIVVSRRDTVFMVRETDDGLFGSLVQLLLWLIVLLVHTEHPGVVSYPEYGVWILTCASRLIAPVRLAKNASRSPVSFGFLGAQLSLRVSSDQSSLSLAAVSPPPLVSLSLSSDQPLPSIELLATVLRAVHVGLCLVLVLVWAILQILAKGKAAAGTDEETQPLLATNDTEADKDAEGDEEEEESGSGRESPEEKRAREELHNRPVSEYLRSFSVYLPIIWPASRAQKLYCIGMLLCMICLRVVAVLMPLALAWIIDTLVKQNAPWLPILGYFVLYFLDSRVGIGLLAEYLHLLTSNYQKLNLCRAAYNHVMDLSADFQDSKTSSEIWQAMSQAQSVIDLFYGACFQITPMLIDLVTGFIMIWKFFGAYLGWLVMTLAVLMVYISLKSLRTRVTLTRKWRDSWYDSYHQMVDSTQNWYTAAQFSRIPYEKETFSSKRTMVVEGRNKVVYFYYRTTAERFILLTLAYLLAMALAGLAIYQGELGAGYFAALTGYWGMVTSPVMYIVAEITEIADKLIDAEKLLVLLEKRPTIVEAEDAQPFNYLGGQVEFENVFFTYDGKKTAADGINFQSNPKTMTAFVGETGGGKSTILKLLMRFYDPEKGRVLIDGQDVRNLQLDSLRKHIAVVPQEISMFHTTVLENVRYGDPSISEAEVEEACKAVALHDKILSFAKGYQSQVGERGCQLSGGEKQRLAIARAMLKKPNILLLDEATSSVDSITEGQIQTSLDRVCKDRSTFVIAHRLSTILKADQILVIEGGKIIEAGTHAQLIKNRSGAYHKMWQSQAELQGEMSRSRSRSKTRVKLRGDGSHSRSPSKPSHGEDSAEAGAPTLIDDVGDAGDVASLTSEVDSPEESIVQTPNDQASADGHSKPLGES</sequence>
<evidence type="ECO:0000259" key="13">
    <source>
        <dbReference type="PROSITE" id="PS50929"/>
    </source>
</evidence>
<comment type="similarity">
    <text evidence="8">Belongs to the ABC transporter superfamily. ABCB family. Heavy Metal importer (TC 3.A.1.210) subfamily.</text>
</comment>
<feature type="compositionally biased region" description="Basic residues" evidence="10">
    <location>
        <begin position="853"/>
        <end position="862"/>
    </location>
</feature>
<evidence type="ECO:0000256" key="1">
    <source>
        <dbReference type="ARBA" id="ARBA00004141"/>
    </source>
</evidence>
<dbReference type="Gene3D" id="1.20.1560.10">
    <property type="entry name" value="ABC transporter type 1, transmembrane domain"/>
    <property type="match status" value="1"/>
</dbReference>
<feature type="region of interest" description="Disordered" evidence="10">
    <location>
        <begin position="844"/>
        <end position="934"/>
    </location>
</feature>
<dbReference type="InterPro" id="IPR039421">
    <property type="entry name" value="Type_1_exporter"/>
</dbReference>
<feature type="transmembrane region" description="Helical" evidence="11">
    <location>
        <begin position="289"/>
        <end position="316"/>
    </location>
</feature>
<dbReference type="Pfam" id="PF00664">
    <property type="entry name" value="ABC_membrane"/>
    <property type="match status" value="1"/>
</dbReference>
<feature type="transmembrane region" description="Helical" evidence="11">
    <location>
        <begin position="400"/>
        <end position="423"/>
    </location>
</feature>
<dbReference type="InterPro" id="IPR017871">
    <property type="entry name" value="ABC_transporter-like_CS"/>
</dbReference>
<keyword evidence="15" id="KW-1185">Reference proteome</keyword>
<accession>A0A0N1H5R4</accession>
<keyword evidence="7 11" id="KW-0472">Membrane</keyword>
<feature type="domain" description="ABC transporter" evidence="12">
    <location>
        <begin position="607"/>
        <end position="841"/>
    </location>
</feature>
<proteinExistence type="inferred from homology"/>
<reference evidence="14 15" key="1">
    <citation type="submission" date="2015-06" db="EMBL/GenBank/DDBJ databases">
        <title>Draft genome of the ant-associated black yeast Phialophora attae CBS 131958.</title>
        <authorList>
            <person name="Moreno L.F."/>
            <person name="Stielow B.J."/>
            <person name="de Hoog S."/>
            <person name="Vicente V.A."/>
            <person name="Weiss V.A."/>
            <person name="de Vries M."/>
            <person name="Cruz L.M."/>
            <person name="Souza E.M."/>
        </authorList>
    </citation>
    <scope>NUCLEOTIDE SEQUENCE [LARGE SCALE GENOMIC DNA]</scope>
    <source>
        <strain evidence="14 15">CBS 131958</strain>
    </source>
</reference>
<dbReference type="InterPro" id="IPR003593">
    <property type="entry name" value="AAA+_ATPase"/>
</dbReference>
<keyword evidence="5" id="KW-0067">ATP-binding</keyword>
<name>A0A0N1H5R4_9EURO</name>
<dbReference type="RefSeq" id="XP_018001118.1">
    <property type="nucleotide sequence ID" value="XM_018148338.1"/>
</dbReference>
<dbReference type="STRING" id="1664694.A0A0N1H5R4"/>
<dbReference type="SUPFAM" id="SSF52540">
    <property type="entry name" value="P-loop containing nucleoside triphosphate hydrolases"/>
    <property type="match status" value="1"/>
</dbReference>
<evidence type="ECO:0000256" key="5">
    <source>
        <dbReference type="ARBA" id="ARBA00022840"/>
    </source>
</evidence>
<keyword evidence="6 11" id="KW-1133">Transmembrane helix</keyword>
<dbReference type="InterPro" id="IPR003439">
    <property type="entry name" value="ABC_transporter-like_ATP-bd"/>
</dbReference>
<dbReference type="PANTHER" id="PTHR43394:SF1">
    <property type="entry name" value="ATP-BINDING CASSETTE SUB-FAMILY B MEMBER 10, MITOCHONDRIAL"/>
    <property type="match status" value="1"/>
</dbReference>
<evidence type="ECO:0000256" key="9">
    <source>
        <dbReference type="ARBA" id="ARBA00049740"/>
    </source>
</evidence>
<evidence type="ECO:0000256" key="3">
    <source>
        <dbReference type="ARBA" id="ARBA00022692"/>
    </source>
</evidence>
<dbReference type="Gene3D" id="3.40.50.300">
    <property type="entry name" value="P-loop containing nucleotide triphosphate hydrolases"/>
    <property type="match status" value="1"/>
</dbReference>
<evidence type="ECO:0000313" key="14">
    <source>
        <dbReference type="EMBL" id="KPI41155.1"/>
    </source>
</evidence>
<evidence type="ECO:0000256" key="7">
    <source>
        <dbReference type="ARBA" id="ARBA00023136"/>
    </source>
</evidence>
<dbReference type="SUPFAM" id="SSF90123">
    <property type="entry name" value="ABC transporter transmembrane region"/>
    <property type="match status" value="1"/>
</dbReference>
<keyword evidence="3 11" id="KW-0812">Transmembrane</keyword>
<feature type="compositionally biased region" description="Basic and acidic residues" evidence="10">
    <location>
        <begin position="246"/>
        <end position="260"/>
    </location>
</feature>
<organism evidence="14 15">
    <name type="scientific">Cyphellophora attinorum</name>
    <dbReference type="NCBI Taxonomy" id="1664694"/>
    <lineage>
        <taxon>Eukaryota</taxon>
        <taxon>Fungi</taxon>
        <taxon>Dikarya</taxon>
        <taxon>Ascomycota</taxon>
        <taxon>Pezizomycotina</taxon>
        <taxon>Eurotiomycetes</taxon>
        <taxon>Chaetothyriomycetidae</taxon>
        <taxon>Chaetothyriales</taxon>
        <taxon>Cyphellophoraceae</taxon>
        <taxon>Cyphellophora</taxon>
    </lineage>
</organism>
<evidence type="ECO:0000256" key="11">
    <source>
        <dbReference type="SAM" id="Phobius"/>
    </source>
</evidence>
<evidence type="ECO:0000256" key="2">
    <source>
        <dbReference type="ARBA" id="ARBA00022448"/>
    </source>
</evidence>
<comment type="subcellular location">
    <subcellularLocation>
        <location evidence="1">Membrane</location>
        <topology evidence="1">Multi-pass membrane protein</topology>
    </subcellularLocation>
</comment>